<dbReference type="Pfam" id="PF06429">
    <property type="entry name" value="Flg_bbr_C"/>
    <property type="match status" value="1"/>
</dbReference>
<evidence type="ECO:0000259" key="9">
    <source>
        <dbReference type="Pfam" id="PF22692"/>
    </source>
</evidence>
<dbReference type="NCBIfam" id="NF009280">
    <property type="entry name" value="PRK12640.1"/>
    <property type="match status" value="1"/>
</dbReference>
<dbReference type="GO" id="GO:0030694">
    <property type="term" value="C:bacterial-type flagellum basal body, rod"/>
    <property type="evidence" value="ECO:0007669"/>
    <property type="project" value="UniProtKB-UniRule"/>
</dbReference>
<dbReference type="SUPFAM" id="SSF117143">
    <property type="entry name" value="Flagellar hook protein flgE"/>
    <property type="match status" value="1"/>
</dbReference>
<comment type="subcellular location">
    <subcellularLocation>
        <location evidence="1 6">Bacterial flagellum basal body</location>
    </subcellularLocation>
</comment>
<organism evidence="10 11">
    <name type="scientific">Halopseudomonas xinjiangensis</name>
    <dbReference type="NCBI Taxonomy" id="487184"/>
    <lineage>
        <taxon>Bacteria</taxon>
        <taxon>Pseudomonadati</taxon>
        <taxon>Pseudomonadota</taxon>
        <taxon>Gammaproteobacteria</taxon>
        <taxon>Pseudomonadales</taxon>
        <taxon>Pseudomonadaceae</taxon>
        <taxon>Halopseudomonas</taxon>
    </lineage>
</organism>
<dbReference type="AlphaFoldDB" id="A0A1H1YS28"/>
<dbReference type="OrthoDB" id="9804559at2"/>
<evidence type="ECO:0000256" key="3">
    <source>
        <dbReference type="ARBA" id="ARBA00023143"/>
    </source>
</evidence>
<comment type="similarity">
    <text evidence="2 6">Belongs to the flagella basal body rod proteins family.</text>
</comment>
<dbReference type="Proteomes" id="UP000243207">
    <property type="component" value="Chromosome I"/>
</dbReference>
<evidence type="ECO:0000256" key="4">
    <source>
        <dbReference type="ARBA" id="ARBA00038560"/>
    </source>
</evidence>
<dbReference type="NCBIfam" id="TIGR03506">
    <property type="entry name" value="FlgEFG_subfam"/>
    <property type="match status" value="1"/>
</dbReference>
<feature type="domain" description="Flagellar hook protein FlgE/F/G-like D1" evidence="9">
    <location>
        <begin position="81"/>
        <end position="143"/>
    </location>
</feature>
<dbReference type="RefSeq" id="WP_093396935.1">
    <property type="nucleotide sequence ID" value="NZ_LT629736.1"/>
</dbReference>
<keyword evidence="10" id="KW-0966">Cell projection</keyword>
<evidence type="ECO:0000259" key="7">
    <source>
        <dbReference type="Pfam" id="PF00460"/>
    </source>
</evidence>
<dbReference type="InterPro" id="IPR010930">
    <property type="entry name" value="Flg_bb/hook_C_dom"/>
</dbReference>
<evidence type="ECO:0000256" key="6">
    <source>
        <dbReference type="RuleBase" id="RU362116"/>
    </source>
</evidence>
<keyword evidence="3 6" id="KW-0975">Bacterial flagellum</keyword>
<evidence type="ECO:0000313" key="10">
    <source>
        <dbReference type="EMBL" id="SDT24234.1"/>
    </source>
</evidence>
<name>A0A1H1YS28_9GAMM</name>
<feature type="domain" description="Flagellar basal-body/hook protein C-terminal" evidence="8">
    <location>
        <begin position="194"/>
        <end position="237"/>
    </location>
</feature>
<evidence type="ECO:0000256" key="2">
    <source>
        <dbReference type="ARBA" id="ARBA00009677"/>
    </source>
</evidence>
<sequence>MDRLGYTAMTAASRSMISLQVQANNLANVNTPGFRADLEASEAVAVEGYGYDARHMAVVKDNGVDMRPGTAMATGRPLDVAIQGKGLLAVETDDGEAYTRHGSLQVDAEGRLTVNGRAVLGDNGPIMLPEYSSVTIGSDGVITLIPRGDFALVEAGRIKLVDVPAANVVKRPDGLLATKDGEPAQASDEVVLVPGHLESSNVSAIEQLVSTMSLNRLFEAQVKMMKAAEDLSTAGNRIIRGS</sequence>
<evidence type="ECO:0000256" key="1">
    <source>
        <dbReference type="ARBA" id="ARBA00004117"/>
    </source>
</evidence>
<feature type="domain" description="Flagellar basal body rod protein N-terminal" evidence="7">
    <location>
        <begin position="6"/>
        <end position="35"/>
    </location>
</feature>
<accession>A0A1H1YS28</accession>
<proteinExistence type="inferred from homology"/>
<dbReference type="Pfam" id="PF22692">
    <property type="entry name" value="LlgE_F_G_D1"/>
    <property type="match status" value="1"/>
</dbReference>
<reference evidence="11" key="1">
    <citation type="submission" date="2016-10" db="EMBL/GenBank/DDBJ databases">
        <authorList>
            <person name="Varghese N."/>
            <person name="Submissions S."/>
        </authorList>
    </citation>
    <scope>NUCLEOTIDE SEQUENCE [LARGE SCALE GENOMIC DNA]</scope>
    <source>
        <strain evidence="11">NRRL B-51270</strain>
    </source>
</reference>
<gene>
    <name evidence="10" type="ORF">SAMN05216421_3253</name>
</gene>
<dbReference type="PANTHER" id="PTHR30435">
    <property type="entry name" value="FLAGELLAR PROTEIN"/>
    <property type="match status" value="1"/>
</dbReference>
<dbReference type="InterPro" id="IPR053967">
    <property type="entry name" value="LlgE_F_G-like_D1"/>
</dbReference>
<evidence type="ECO:0000313" key="11">
    <source>
        <dbReference type="Proteomes" id="UP000243207"/>
    </source>
</evidence>
<dbReference type="EMBL" id="LT629736">
    <property type="protein sequence ID" value="SDT24234.1"/>
    <property type="molecule type" value="Genomic_DNA"/>
</dbReference>
<dbReference type="InterPro" id="IPR037925">
    <property type="entry name" value="FlgE/F/G-like"/>
</dbReference>
<dbReference type="GO" id="GO:0071978">
    <property type="term" value="P:bacterial-type flagellum-dependent swarming motility"/>
    <property type="evidence" value="ECO:0007669"/>
    <property type="project" value="TreeGrafter"/>
</dbReference>
<dbReference type="InterPro" id="IPR020013">
    <property type="entry name" value="Flagellar_FlgE/F/G"/>
</dbReference>
<keyword evidence="10" id="KW-0282">Flagellum</keyword>
<dbReference type="STRING" id="487184.SAMN05216421_3253"/>
<dbReference type="PANTHER" id="PTHR30435:SF18">
    <property type="entry name" value="FLAGELLAR BASAL-BODY ROD PROTEIN FLGF"/>
    <property type="match status" value="1"/>
</dbReference>
<comment type="subunit">
    <text evidence="4 6">The basal body constitutes a major portion of the flagellar organelle and consists of five rings (E,L,P,S, and M) mounted on a central rod. The rod consists of about 26 subunits of FlgG in the distal portion, and FlgB, FlgC and FlgF are thought to build up the proximal portion of the rod with about 6 subunits each.</text>
</comment>
<keyword evidence="10" id="KW-0969">Cilium</keyword>
<dbReference type="InterPro" id="IPR001444">
    <property type="entry name" value="Flag_bb_rod_N"/>
</dbReference>
<evidence type="ECO:0000259" key="8">
    <source>
        <dbReference type="Pfam" id="PF06429"/>
    </source>
</evidence>
<keyword evidence="11" id="KW-1185">Reference proteome</keyword>
<evidence type="ECO:0000256" key="5">
    <source>
        <dbReference type="ARBA" id="ARBA00040228"/>
    </source>
</evidence>
<dbReference type="Pfam" id="PF00460">
    <property type="entry name" value="Flg_bb_rod"/>
    <property type="match status" value="1"/>
</dbReference>
<protein>
    <recommendedName>
        <fullName evidence="5 6">Flagellar basal-body rod protein FlgF</fullName>
    </recommendedName>
</protein>